<evidence type="ECO:0000256" key="2">
    <source>
        <dbReference type="ARBA" id="ARBA00012513"/>
    </source>
</evidence>
<protein>
    <recommendedName>
        <fullName evidence="2">non-specific serine/threonine protein kinase</fullName>
        <ecNumber evidence="2">2.7.11.1</ecNumber>
    </recommendedName>
</protein>
<keyword evidence="3" id="KW-0723">Serine/threonine-protein kinase</keyword>
<dbReference type="GO" id="GO:0005886">
    <property type="term" value="C:plasma membrane"/>
    <property type="evidence" value="ECO:0007669"/>
    <property type="project" value="UniProtKB-ARBA"/>
</dbReference>
<dbReference type="Gene3D" id="3.30.200.20">
    <property type="entry name" value="Phosphorylase Kinase, domain 1"/>
    <property type="match status" value="2"/>
</dbReference>
<dbReference type="GO" id="GO:0005524">
    <property type="term" value="F:ATP binding"/>
    <property type="evidence" value="ECO:0007669"/>
    <property type="project" value="UniProtKB-UniRule"/>
</dbReference>
<keyword evidence="5 16" id="KW-0812">Transmembrane</keyword>
<feature type="chain" id="PRO_5026897980" description="non-specific serine/threonine protein kinase" evidence="17">
    <location>
        <begin position="31"/>
        <end position="1093"/>
    </location>
</feature>
<dbReference type="PANTHER" id="PTHR46008:SF2">
    <property type="entry name" value="LEAF RUST 10 DISEASE-RESISTANCE LOCUS RECEPTOR-LIKE PROTEIN KINASE-LIKE 1.4"/>
    <property type="match status" value="1"/>
</dbReference>
<feature type="binding site" evidence="15">
    <location>
        <position position="383"/>
    </location>
    <ligand>
        <name>ATP</name>
        <dbReference type="ChEBI" id="CHEBI:30616"/>
    </ligand>
</feature>
<dbReference type="InterPro" id="IPR008271">
    <property type="entry name" value="Ser/Thr_kinase_AS"/>
</dbReference>
<reference evidence="19" key="1">
    <citation type="submission" date="2019-03" db="EMBL/GenBank/DDBJ databases">
        <authorList>
            <person name="Mank J."/>
            <person name="Almeida P."/>
        </authorList>
    </citation>
    <scope>NUCLEOTIDE SEQUENCE</scope>
    <source>
        <strain evidence="19">78183</strain>
    </source>
</reference>
<accession>A0A6N2N0H0</accession>
<feature type="transmembrane region" description="Helical" evidence="16">
    <location>
        <begin position="286"/>
        <end position="308"/>
    </location>
</feature>
<evidence type="ECO:0000256" key="12">
    <source>
        <dbReference type="ARBA" id="ARBA00023180"/>
    </source>
</evidence>
<dbReference type="FunFam" id="3.30.200.20:FF:000178">
    <property type="entry name" value="serine/threonine-protein kinase PBS1-like"/>
    <property type="match status" value="1"/>
</dbReference>
<dbReference type="SUPFAM" id="SSF56112">
    <property type="entry name" value="Protein kinase-like (PK-like)"/>
    <property type="match status" value="2"/>
</dbReference>
<keyword evidence="8" id="KW-0418">Kinase</keyword>
<sequence>MNRSFFFTPFSPVVILFMATFFLLAEKASCTDPQFLACEPKSCGDQNINFPFHIQNAQEEYCGYPGFAISCNEKNKAVLSLSNNEYIIQEIYYQNHSLRLSNAVGFGKNTSCSPQIQNISLNGDRFRQSTTRTGLFLFYNCNSALLGNDSELLKHKVDCSGESANVSTVAMLDDDPLLGSASEKCGAGVVAPVDVYRGENVSIGKMLERGFVLNWVANNCSECDESGGRCGFNYTTYQFKCFCPDRPHARSCISEYNPVTLQPTGEGNRQIKMVIQQENKKLGLKLGLGFGVGCLIAGMILLSWIYGYHFRKRRDSSSFRLKNWQHADNVETFMMNYHSLTPKRFSYSDIKKITNSFVYTLGHGGFGNVYRGKLPNGRLVAVKVLKDTEGDGEDFMNEVASISRTSHVNVVTLLGFCYERNKRALIYEFMPNGSLDSFILYKRSPNTNRRLEWKKLYEIAVGIARGLEYLHRGCNTPIVHFDIKPHNILLDEDFRPKISDFGLAKLCKSKVSKISMIGVRGTVGYIAPEVFCRSFGGVTYKSDVYSYGMMVLEMVGQSKDFDMGSLETNEMYFPDWFYMNLEPGKISTLHGDRTDEEEEIVKKMIITGLWCIQNIPSHRPSMTKVVEMFEGSLQSLQIPPRPSLSSPRRVQSRDAQAYREGNRQVKMVIQQENNKLGLKLGLGFGVGCLFAGMILLSYIYGYHFRKRRDSSNLLSMNSSSDPSSKADLEGDGVYLSIPIFSYTELGQATNNFDSEKELGDGGFGTVYYGKLKDGREVAVKRLYEHNYKRVKQFMNEVEILTRLHHKNLVCLYGCTSRRSRELLLVYEYIPNGTVADHLHGDLAKSSPLTWPIRMSIAIETACALAYLHASDIIHRDVKTNNILLDTNFSVKVADFGLSRLFPSDATHVSTVPQGTPGYVDPEYHQSYQLTDKSDVYSFGVVLIELISSMPAVDITRHRHEINLSNLAIIKIQKCAFDELIDSGLGYNSDEEVKRMTTSVAELAFQCLHHDKEMRPSMENVLHQLKIIQCGEESLDNLEEVHDDNNRSTNTLPPPSPPYCDEAVLLKNILPPPSPVSVTAKWASSSSATPNEIV</sequence>
<comment type="catalytic activity">
    <reaction evidence="13">
        <text>L-threonyl-[protein] + ATP = O-phospho-L-threonyl-[protein] + ADP + H(+)</text>
        <dbReference type="Rhea" id="RHEA:46608"/>
        <dbReference type="Rhea" id="RHEA-COMP:11060"/>
        <dbReference type="Rhea" id="RHEA-COMP:11605"/>
        <dbReference type="ChEBI" id="CHEBI:15378"/>
        <dbReference type="ChEBI" id="CHEBI:30013"/>
        <dbReference type="ChEBI" id="CHEBI:30616"/>
        <dbReference type="ChEBI" id="CHEBI:61977"/>
        <dbReference type="ChEBI" id="CHEBI:456216"/>
        <dbReference type="EC" id="2.7.11.1"/>
    </reaction>
</comment>
<dbReference type="Pfam" id="PF14380">
    <property type="entry name" value="WAK_assoc"/>
    <property type="match status" value="1"/>
</dbReference>
<comment type="catalytic activity">
    <reaction evidence="14">
        <text>L-seryl-[protein] + ATP = O-phospho-L-seryl-[protein] + ADP + H(+)</text>
        <dbReference type="Rhea" id="RHEA:17989"/>
        <dbReference type="Rhea" id="RHEA-COMP:9863"/>
        <dbReference type="Rhea" id="RHEA-COMP:11604"/>
        <dbReference type="ChEBI" id="CHEBI:15378"/>
        <dbReference type="ChEBI" id="CHEBI:29999"/>
        <dbReference type="ChEBI" id="CHEBI:30616"/>
        <dbReference type="ChEBI" id="CHEBI:83421"/>
        <dbReference type="ChEBI" id="CHEBI:456216"/>
        <dbReference type="EC" id="2.7.11.1"/>
    </reaction>
</comment>
<keyword evidence="11 16" id="KW-0472">Membrane</keyword>
<keyword evidence="9 15" id="KW-0067">ATP-binding</keyword>
<dbReference type="Pfam" id="PF00069">
    <property type="entry name" value="Pkinase"/>
    <property type="match status" value="1"/>
</dbReference>
<dbReference type="Pfam" id="PF07714">
    <property type="entry name" value="PK_Tyr_Ser-Thr"/>
    <property type="match status" value="1"/>
</dbReference>
<dbReference type="FunFam" id="3.30.200.20:FF:000217">
    <property type="entry name" value="probable LRR receptor-like serine/threonine-protein kinase At1g53430"/>
    <property type="match status" value="1"/>
</dbReference>
<dbReference type="PANTHER" id="PTHR46008">
    <property type="entry name" value="LEAF RUST 10 DISEASE-RESISTANCE LOCUS RECEPTOR-LIKE PROTEIN KINASE-LIKE 1.4"/>
    <property type="match status" value="1"/>
</dbReference>
<evidence type="ECO:0000256" key="9">
    <source>
        <dbReference type="ARBA" id="ARBA00022840"/>
    </source>
</evidence>
<dbReference type="EMBL" id="CAADRP010002029">
    <property type="protein sequence ID" value="VFU59241.1"/>
    <property type="molecule type" value="Genomic_DNA"/>
</dbReference>
<evidence type="ECO:0000256" key="16">
    <source>
        <dbReference type="SAM" id="Phobius"/>
    </source>
</evidence>
<feature type="domain" description="Protein kinase" evidence="18">
    <location>
        <begin position="355"/>
        <end position="633"/>
    </location>
</feature>
<evidence type="ECO:0000256" key="11">
    <source>
        <dbReference type="ARBA" id="ARBA00023136"/>
    </source>
</evidence>
<keyword evidence="7 15" id="KW-0547">Nucleotide-binding</keyword>
<dbReference type="InterPro" id="IPR000719">
    <property type="entry name" value="Prot_kinase_dom"/>
</dbReference>
<feature type="domain" description="Protein kinase" evidence="18">
    <location>
        <begin position="752"/>
        <end position="1026"/>
    </location>
</feature>
<evidence type="ECO:0000256" key="13">
    <source>
        <dbReference type="ARBA" id="ARBA00047899"/>
    </source>
</evidence>
<evidence type="ECO:0000256" key="17">
    <source>
        <dbReference type="SAM" id="SignalP"/>
    </source>
</evidence>
<dbReference type="InterPro" id="IPR025287">
    <property type="entry name" value="WAK_GUB"/>
</dbReference>
<evidence type="ECO:0000313" key="19">
    <source>
        <dbReference type="EMBL" id="VFU59241.1"/>
    </source>
</evidence>
<dbReference type="FunFam" id="1.10.510.10:FF:000590">
    <property type="entry name" value="PR5-like receptor kinase"/>
    <property type="match status" value="1"/>
</dbReference>
<evidence type="ECO:0000256" key="6">
    <source>
        <dbReference type="ARBA" id="ARBA00022729"/>
    </source>
</evidence>
<dbReference type="PROSITE" id="PS00107">
    <property type="entry name" value="PROTEIN_KINASE_ATP"/>
    <property type="match status" value="2"/>
</dbReference>
<dbReference type="GO" id="GO:0030247">
    <property type="term" value="F:polysaccharide binding"/>
    <property type="evidence" value="ECO:0007669"/>
    <property type="project" value="InterPro"/>
</dbReference>
<evidence type="ECO:0000256" key="10">
    <source>
        <dbReference type="ARBA" id="ARBA00022989"/>
    </source>
</evidence>
<evidence type="ECO:0000256" key="15">
    <source>
        <dbReference type="PROSITE-ProRule" id="PRU10141"/>
    </source>
</evidence>
<organism evidence="19">
    <name type="scientific">Salix viminalis</name>
    <name type="common">Common osier</name>
    <name type="synonym">Basket willow</name>
    <dbReference type="NCBI Taxonomy" id="40686"/>
    <lineage>
        <taxon>Eukaryota</taxon>
        <taxon>Viridiplantae</taxon>
        <taxon>Streptophyta</taxon>
        <taxon>Embryophyta</taxon>
        <taxon>Tracheophyta</taxon>
        <taxon>Spermatophyta</taxon>
        <taxon>Magnoliopsida</taxon>
        <taxon>eudicotyledons</taxon>
        <taxon>Gunneridae</taxon>
        <taxon>Pentapetalae</taxon>
        <taxon>rosids</taxon>
        <taxon>fabids</taxon>
        <taxon>Malpighiales</taxon>
        <taxon>Salicaceae</taxon>
        <taxon>Saliceae</taxon>
        <taxon>Salix</taxon>
    </lineage>
</organism>
<evidence type="ECO:0000256" key="14">
    <source>
        <dbReference type="ARBA" id="ARBA00048679"/>
    </source>
</evidence>
<dbReference type="AlphaFoldDB" id="A0A6N2N0H0"/>
<dbReference type="PROSITE" id="PS00108">
    <property type="entry name" value="PROTEIN_KINASE_ST"/>
    <property type="match status" value="2"/>
</dbReference>
<proteinExistence type="predicted"/>
<feature type="transmembrane region" description="Helical" evidence="16">
    <location>
        <begin position="676"/>
        <end position="700"/>
    </location>
</feature>
<dbReference type="InterPro" id="IPR001245">
    <property type="entry name" value="Ser-Thr/Tyr_kinase_cat_dom"/>
</dbReference>
<gene>
    <name evidence="19" type="ORF">SVIM_LOCUS435953</name>
</gene>
<keyword evidence="6 17" id="KW-0732">Signal</keyword>
<dbReference type="Pfam" id="PF13947">
    <property type="entry name" value="GUB_WAK_bind"/>
    <property type="match status" value="1"/>
</dbReference>
<dbReference type="EC" id="2.7.11.1" evidence="2"/>
<dbReference type="InterPro" id="IPR017441">
    <property type="entry name" value="Protein_kinase_ATP_BS"/>
</dbReference>
<keyword evidence="12" id="KW-0325">Glycoprotein</keyword>
<evidence type="ECO:0000256" key="3">
    <source>
        <dbReference type="ARBA" id="ARBA00022527"/>
    </source>
</evidence>
<evidence type="ECO:0000256" key="5">
    <source>
        <dbReference type="ARBA" id="ARBA00022692"/>
    </source>
</evidence>
<dbReference type="InterPro" id="IPR011009">
    <property type="entry name" value="Kinase-like_dom_sf"/>
</dbReference>
<comment type="subcellular location">
    <subcellularLocation>
        <location evidence="1">Membrane</location>
        <topology evidence="1">Single-pass type I membrane protein</topology>
    </subcellularLocation>
</comment>
<dbReference type="SMART" id="SM00220">
    <property type="entry name" value="S_TKc"/>
    <property type="match status" value="2"/>
</dbReference>
<dbReference type="GO" id="GO:0004674">
    <property type="term" value="F:protein serine/threonine kinase activity"/>
    <property type="evidence" value="ECO:0007669"/>
    <property type="project" value="UniProtKB-KW"/>
</dbReference>
<evidence type="ECO:0000256" key="4">
    <source>
        <dbReference type="ARBA" id="ARBA00022679"/>
    </source>
</evidence>
<evidence type="ECO:0000256" key="7">
    <source>
        <dbReference type="ARBA" id="ARBA00022741"/>
    </source>
</evidence>
<dbReference type="CDD" id="cd14066">
    <property type="entry name" value="STKc_IRAK"/>
    <property type="match status" value="1"/>
</dbReference>
<dbReference type="PROSITE" id="PS50011">
    <property type="entry name" value="PROTEIN_KINASE_DOM"/>
    <property type="match status" value="2"/>
</dbReference>
<feature type="signal peptide" evidence="17">
    <location>
        <begin position="1"/>
        <end position="30"/>
    </location>
</feature>
<feature type="binding site" evidence="15">
    <location>
        <position position="780"/>
    </location>
    <ligand>
        <name>ATP</name>
        <dbReference type="ChEBI" id="CHEBI:30616"/>
    </ligand>
</feature>
<evidence type="ECO:0000256" key="1">
    <source>
        <dbReference type="ARBA" id="ARBA00004479"/>
    </source>
</evidence>
<dbReference type="InterPro" id="IPR032872">
    <property type="entry name" value="WAK_assoc_C"/>
</dbReference>
<evidence type="ECO:0000256" key="8">
    <source>
        <dbReference type="ARBA" id="ARBA00022777"/>
    </source>
</evidence>
<keyword evidence="4" id="KW-0808">Transferase</keyword>
<dbReference type="FunFam" id="1.10.510.10:FF:000161">
    <property type="entry name" value="Wall-associated receptor kinase-like 20"/>
    <property type="match status" value="1"/>
</dbReference>
<evidence type="ECO:0000259" key="18">
    <source>
        <dbReference type="PROSITE" id="PS50011"/>
    </source>
</evidence>
<dbReference type="Gene3D" id="1.10.510.10">
    <property type="entry name" value="Transferase(Phosphotransferase) domain 1"/>
    <property type="match status" value="2"/>
</dbReference>
<name>A0A6N2N0H0_SALVM</name>
<keyword evidence="10 16" id="KW-1133">Transmembrane helix</keyword>